<feature type="transmembrane region" description="Helical" evidence="7">
    <location>
        <begin position="204"/>
        <end position="222"/>
    </location>
</feature>
<dbReference type="GO" id="GO:0006465">
    <property type="term" value="P:signal peptide processing"/>
    <property type="evidence" value="ECO:0007669"/>
    <property type="project" value="TreeGrafter"/>
</dbReference>
<dbReference type="Proteomes" id="UP000193411">
    <property type="component" value="Unassembled WGS sequence"/>
</dbReference>
<evidence type="ECO:0000256" key="6">
    <source>
        <dbReference type="ARBA" id="ARBA00023136"/>
    </source>
</evidence>
<evidence type="ECO:0000313" key="9">
    <source>
        <dbReference type="EMBL" id="ORZ37331.1"/>
    </source>
</evidence>
<proteinExistence type="inferred from homology"/>
<keyword evidence="3 7" id="KW-0812">Transmembrane</keyword>
<dbReference type="PANTHER" id="PTHR43731">
    <property type="entry name" value="RHOMBOID PROTEASE"/>
    <property type="match status" value="1"/>
</dbReference>
<sequence>MNRFLSTISSSSMLRVRVGAKPARPQLPAPIMASRSFFTSTAGHDFKSPSRTNASLLSTLYRTQFHAQFAQMRTRATDLANRGARTTGLTATRSYRIYNNNRPRYRQFFDRYPELPLYAIIASNVGIFLLWTYAKENSRQYGDPSWLRFMLSNFMLNETNAKERPWTILTANFSHADLAHLGINMFVLHSFGTTVISTLGAPSFLALYGACALGTSLASLGYRQYNEWRMRQRLPPGWFSEKLVKASQPRGSLGASGCVMGTSVLFACLHPTATIYLMLVLPVPAWACVAGFMGYDLYRAANQSGGGTDVAGHLGGGAAGLAYWMLALRSGRGVRRW</sequence>
<dbReference type="GO" id="GO:0004252">
    <property type="term" value="F:serine-type endopeptidase activity"/>
    <property type="evidence" value="ECO:0007669"/>
    <property type="project" value="InterPro"/>
</dbReference>
<protein>
    <recommendedName>
        <fullName evidence="8">Peptidase S54 rhomboid domain-containing protein</fullName>
    </recommendedName>
</protein>
<feature type="transmembrane region" description="Helical" evidence="7">
    <location>
        <begin position="275"/>
        <end position="298"/>
    </location>
</feature>
<dbReference type="GO" id="GO:0016020">
    <property type="term" value="C:membrane"/>
    <property type="evidence" value="ECO:0007669"/>
    <property type="project" value="UniProtKB-SubCell"/>
</dbReference>
<dbReference type="AlphaFoldDB" id="A0A1Y2HU78"/>
<keyword evidence="5 7" id="KW-1133">Transmembrane helix</keyword>
<evidence type="ECO:0000256" key="7">
    <source>
        <dbReference type="SAM" id="Phobius"/>
    </source>
</evidence>
<evidence type="ECO:0000313" key="10">
    <source>
        <dbReference type="Proteomes" id="UP000193411"/>
    </source>
</evidence>
<feature type="domain" description="Peptidase S54 rhomboid" evidence="8">
    <location>
        <begin position="163"/>
        <end position="328"/>
    </location>
</feature>
<comment type="similarity">
    <text evidence="2">Belongs to the peptidase S54 family.</text>
</comment>
<organism evidence="9 10">
    <name type="scientific">Catenaria anguillulae PL171</name>
    <dbReference type="NCBI Taxonomy" id="765915"/>
    <lineage>
        <taxon>Eukaryota</taxon>
        <taxon>Fungi</taxon>
        <taxon>Fungi incertae sedis</taxon>
        <taxon>Blastocladiomycota</taxon>
        <taxon>Blastocladiomycetes</taxon>
        <taxon>Blastocladiales</taxon>
        <taxon>Catenariaceae</taxon>
        <taxon>Catenaria</taxon>
    </lineage>
</organism>
<evidence type="ECO:0000259" key="8">
    <source>
        <dbReference type="Pfam" id="PF01694"/>
    </source>
</evidence>
<accession>A0A1Y2HU78</accession>
<reference evidence="9 10" key="1">
    <citation type="submission" date="2016-07" db="EMBL/GenBank/DDBJ databases">
        <title>Pervasive Adenine N6-methylation of Active Genes in Fungi.</title>
        <authorList>
            <consortium name="DOE Joint Genome Institute"/>
            <person name="Mondo S.J."/>
            <person name="Dannebaum R.O."/>
            <person name="Kuo R.C."/>
            <person name="Labutti K."/>
            <person name="Haridas S."/>
            <person name="Kuo A."/>
            <person name="Salamov A."/>
            <person name="Ahrendt S.R."/>
            <person name="Lipzen A."/>
            <person name="Sullivan W."/>
            <person name="Andreopoulos W.B."/>
            <person name="Clum A."/>
            <person name="Lindquist E."/>
            <person name="Daum C."/>
            <person name="Ramamoorthy G.K."/>
            <person name="Gryganskyi A."/>
            <person name="Culley D."/>
            <person name="Magnuson J.K."/>
            <person name="James T.Y."/>
            <person name="O'Malley M.A."/>
            <person name="Stajich J.E."/>
            <person name="Spatafora J.W."/>
            <person name="Visel A."/>
            <person name="Grigoriev I.V."/>
        </authorList>
    </citation>
    <scope>NUCLEOTIDE SEQUENCE [LARGE SCALE GENOMIC DNA]</scope>
    <source>
        <strain evidence="9 10">PL171</strain>
    </source>
</reference>
<comment type="caution">
    <text evidence="9">The sequence shown here is derived from an EMBL/GenBank/DDBJ whole genome shotgun (WGS) entry which is preliminary data.</text>
</comment>
<feature type="transmembrane region" description="Helical" evidence="7">
    <location>
        <begin position="310"/>
        <end position="328"/>
    </location>
</feature>
<evidence type="ECO:0000256" key="1">
    <source>
        <dbReference type="ARBA" id="ARBA00004141"/>
    </source>
</evidence>
<dbReference type="OrthoDB" id="418595at2759"/>
<evidence type="ECO:0000256" key="5">
    <source>
        <dbReference type="ARBA" id="ARBA00022989"/>
    </source>
</evidence>
<keyword evidence="10" id="KW-1185">Reference proteome</keyword>
<dbReference type="Pfam" id="PF01694">
    <property type="entry name" value="Rhomboid"/>
    <property type="match status" value="1"/>
</dbReference>
<evidence type="ECO:0000256" key="3">
    <source>
        <dbReference type="ARBA" id="ARBA00022692"/>
    </source>
</evidence>
<dbReference type="InterPro" id="IPR050925">
    <property type="entry name" value="Rhomboid_protease_S54"/>
</dbReference>
<dbReference type="InterPro" id="IPR035952">
    <property type="entry name" value="Rhomboid-like_sf"/>
</dbReference>
<evidence type="ECO:0000256" key="2">
    <source>
        <dbReference type="ARBA" id="ARBA00009045"/>
    </source>
</evidence>
<dbReference type="EMBL" id="MCFL01000013">
    <property type="protein sequence ID" value="ORZ37331.1"/>
    <property type="molecule type" value="Genomic_DNA"/>
</dbReference>
<evidence type="ECO:0000256" key="4">
    <source>
        <dbReference type="ARBA" id="ARBA00022801"/>
    </source>
</evidence>
<keyword evidence="6 7" id="KW-0472">Membrane</keyword>
<gene>
    <name evidence="9" type="ORF">BCR44DRAFT_1430935</name>
</gene>
<feature type="transmembrane region" description="Helical" evidence="7">
    <location>
        <begin position="115"/>
        <end position="134"/>
    </location>
</feature>
<keyword evidence="4" id="KW-0378">Hydrolase</keyword>
<dbReference type="SUPFAM" id="SSF144091">
    <property type="entry name" value="Rhomboid-like"/>
    <property type="match status" value="1"/>
</dbReference>
<dbReference type="InterPro" id="IPR022764">
    <property type="entry name" value="Peptidase_S54_rhomboid_dom"/>
</dbReference>
<name>A0A1Y2HU78_9FUNG</name>
<comment type="subcellular location">
    <subcellularLocation>
        <location evidence="1">Membrane</location>
        <topology evidence="1">Multi-pass membrane protein</topology>
    </subcellularLocation>
</comment>
<dbReference type="STRING" id="765915.A0A1Y2HU78"/>
<dbReference type="Gene3D" id="1.20.1540.10">
    <property type="entry name" value="Rhomboid-like"/>
    <property type="match status" value="1"/>
</dbReference>
<dbReference type="PANTHER" id="PTHR43731:SF14">
    <property type="entry name" value="PRESENILIN-ASSOCIATED RHOMBOID-LIKE PROTEIN, MITOCHONDRIAL"/>
    <property type="match status" value="1"/>
</dbReference>